<keyword evidence="3" id="KW-0813">Transport</keyword>
<feature type="transmembrane region" description="Helical" evidence="8">
    <location>
        <begin position="320"/>
        <end position="340"/>
    </location>
</feature>
<dbReference type="InterPro" id="IPR002528">
    <property type="entry name" value="MATE_fam"/>
</dbReference>
<feature type="transmembrane region" description="Helical" evidence="8">
    <location>
        <begin position="169"/>
        <end position="191"/>
    </location>
</feature>
<comment type="similarity">
    <text evidence="2">Belongs to the multi antimicrobial extrusion (MATE) (TC 2.A.66.1) family.</text>
</comment>
<protein>
    <submittedName>
        <fullName evidence="9">MATE family efflux transporter</fullName>
    </submittedName>
</protein>
<dbReference type="RefSeq" id="WP_344671231.1">
    <property type="nucleotide sequence ID" value="NZ_BAAAQN010000076.1"/>
</dbReference>
<gene>
    <name evidence="9" type="ORF">GCM10009839_82960</name>
</gene>
<keyword evidence="10" id="KW-1185">Reference proteome</keyword>
<proteinExistence type="inferred from homology"/>
<keyword evidence="7 8" id="KW-0472">Membrane</keyword>
<comment type="subcellular location">
    <subcellularLocation>
        <location evidence="1">Cell membrane</location>
        <topology evidence="1">Multi-pass membrane protein</topology>
    </subcellularLocation>
</comment>
<evidence type="ECO:0000256" key="1">
    <source>
        <dbReference type="ARBA" id="ARBA00004651"/>
    </source>
</evidence>
<evidence type="ECO:0000256" key="5">
    <source>
        <dbReference type="ARBA" id="ARBA00022692"/>
    </source>
</evidence>
<name>A0ABP5GXC2_9ACTN</name>
<keyword evidence="5 8" id="KW-0812">Transmembrane</keyword>
<dbReference type="NCBIfam" id="TIGR00797">
    <property type="entry name" value="matE"/>
    <property type="match status" value="1"/>
</dbReference>
<dbReference type="PIRSF" id="PIRSF006603">
    <property type="entry name" value="DinF"/>
    <property type="match status" value="1"/>
</dbReference>
<sequence length="470" mass="48652">MSSESRRFGFRPTAEDVHLFRLAVPALGNLVAEPLFLLADSAIVGHLGTPQLAGLAAASALLATLTYLCVFLAYGTTAAVGRRIGAGDLPGAVRQGVDGMWLGVILGVVLGLGGIVFAEPLVRMFGASHEAVPYGVTYLRVASLGQPAMLVVLASTGVLRGLQDIRTTLVVAASGAGANVVLNYVLVYPLGMGIAGSATGTVLTQYGMAAAYSAVVYKAARRYGAPLRPDREGIKQAASASVPLLIRTILLRMALLAGTILAARYGTEALAAQQVAWSLWGFLALVLDALAIAGQAWISQLLGGSDVEGARRATRRTMQWGVVTGVVLGLVVLATRQLFIPLFTEDEVVRHLLSEVLLLEVLFLPIAAPVFVLDGILIGAGDGRYLAWVGVVTTAVYLGAALSSYAGGGGLMGLWWALGVFMVARLVVLVVRIRTDRWIVTGGGGAGGGAGLREGDVVVSGEVAAVTQTP</sequence>
<dbReference type="Proteomes" id="UP001500751">
    <property type="component" value="Unassembled WGS sequence"/>
</dbReference>
<reference evidence="10" key="1">
    <citation type="journal article" date="2019" name="Int. J. Syst. Evol. Microbiol.">
        <title>The Global Catalogue of Microorganisms (GCM) 10K type strain sequencing project: providing services to taxonomists for standard genome sequencing and annotation.</title>
        <authorList>
            <consortium name="The Broad Institute Genomics Platform"/>
            <consortium name="The Broad Institute Genome Sequencing Center for Infectious Disease"/>
            <person name="Wu L."/>
            <person name="Ma J."/>
        </authorList>
    </citation>
    <scope>NUCLEOTIDE SEQUENCE [LARGE SCALE GENOMIC DNA]</scope>
    <source>
        <strain evidence="10">JCM 16014</strain>
    </source>
</reference>
<dbReference type="InterPro" id="IPR044644">
    <property type="entry name" value="DinF-like"/>
</dbReference>
<comment type="caution">
    <text evidence="9">The sequence shown here is derived from an EMBL/GenBank/DDBJ whole genome shotgun (WGS) entry which is preliminary data.</text>
</comment>
<keyword evidence="6 8" id="KW-1133">Transmembrane helix</keyword>
<dbReference type="PANTHER" id="PTHR42893:SF46">
    <property type="entry name" value="PROTEIN DETOXIFICATION 44, CHLOROPLASTIC"/>
    <property type="match status" value="1"/>
</dbReference>
<dbReference type="PANTHER" id="PTHR42893">
    <property type="entry name" value="PROTEIN DETOXIFICATION 44, CHLOROPLASTIC-RELATED"/>
    <property type="match status" value="1"/>
</dbReference>
<feature type="transmembrane region" description="Helical" evidence="8">
    <location>
        <begin position="20"/>
        <end position="39"/>
    </location>
</feature>
<keyword evidence="4" id="KW-1003">Cell membrane</keyword>
<feature type="transmembrane region" description="Helical" evidence="8">
    <location>
        <begin position="385"/>
        <end position="407"/>
    </location>
</feature>
<organism evidence="9 10">
    <name type="scientific">Catenulispora yoronensis</name>
    <dbReference type="NCBI Taxonomy" id="450799"/>
    <lineage>
        <taxon>Bacteria</taxon>
        <taxon>Bacillati</taxon>
        <taxon>Actinomycetota</taxon>
        <taxon>Actinomycetes</taxon>
        <taxon>Catenulisporales</taxon>
        <taxon>Catenulisporaceae</taxon>
        <taxon>Catenulispora</taxon>
    </lineage>
</organism>
<feature type="transmembrane region" description="Helical" evidence="8">
    <location>
        <begin position="352"/>
        <end position="373"/>
    </location>
</feature>
<evidence type="ECO:0000256" key="2">
    <source>
        <dbReference type="ARBA" id="ARBA00010199"/>
    </source>
</evidence>
<evidence type="ECO:0000256" key="8">
    <source>
        <dbReference type="SAM" id="Phobius"/>
    </source>
</evidence>
<evidence type="ECO:0000313" key="9">
    <source>
        <dbReference type="EMBL" id="GAA2059860.1"/>
    </source>
</evidence>
<feature type="transmembrane region" description="Helical" evidence="8">
    <location>
        <begin position="138"/>
        <end position="162"/>
    </location>
</feature>
<accession>A0ABP5GXC2</accession>
<feature type="transmembrane region" description="Helical" evidence="8">
    <location>
        <begin position="99"/>
        <end position="118"/>
    </location>
</feature>
<dbReference type="InterPro" id="IPR048279">
    <property type="entry name" value="MdtK-like"/>
</dbReference>
<feature type="transmembrane region" description="Helical" evidence="8">
    <location>
        <begin position="241"/>
        <end position="265"/>
    </location>
</feature>
<feature type="transmembrane region" description="Helical" evidence="8">
    <location>
        <begin position="413"/>
        <end position="431"/>
    </location>
</feature>
<feature type="transmembrane region" description="Helical" evidence="8">
    <location>
        <begin position="277"/>
        <end position="299"/>
    </location>
</feature>
<feature type="transmembrane region" description="Helical" evidence="8">
    <location>
        <begin position="203"/>
        <end position="220"/>
    </location>
</feature>
<dbReference type="CDD" id="cd13136">
    <property type="entry name" value="MATE_DinF_like"/>
    <property type="match status" value="1"/>
</dbReference>
<evidence type="ECO:0000256" key="7">
    <source>
        <dbReference type="ARBA" id="ARBA00023136"/>
    </source>
</evidence>
<evidence type="ECO:0000256" key="6">
    <source>
        <dbReference type="ARBA" id="ARBA00022989"/>
    </source>
</evidence>
<feature type="transmembrane region" description="Helical" evidence="8">
    <location>
        <begin position="51"/>
        <end position="74"/>
    </location>
</feature>
<dbReference type="Pfam" id="PF01554">
    <property type="entry name" value="MatE"/>
    <property type="match status" value="2"/>
</dbReference>
<evidence type="ECO:0000256" key="4">
    <source>
        <dbReference type="ARBA" id="ARBA00022475"/>
    </source>
</evidence>
<evidence type="ECO:0000313" key="10">
    <source>
        <dbReference type="Proteomes" id="UP001500751"/>
    </source>
</evidence>
<evidence type="ECO:0000256" key="3">
    <source>
        <dbReference type="ARBA" id="ARBA00022448"/>
    </source>
</evidence>
<dbReference type="EMBL" id="BAAAQN010000076">
    <property type="protein sequence ID" value="GAA2059860.1"/>
    <property type="molecule type" value="Genomic_DNA"/>
</dbReference>